<evidence type="ECO:0000313" key="2">
    <source>
        <dbReference type="EMBL" id="KMO40482.1"/>
    </source>
</evidence>
<proteinExistence type="predicted"/>
<dbReference type="EMBL" id="LABY01000046">
    <property type="protein sequence ID" value="KMO40482.1"/>
    <property type="molecule type" value="Genomic_DNA"/>
</dbReference>
<keyword evidence="3" id="KW-1185">Reference proteome</keyword>
<dbReference type="Pfam" id="PF14096">
    <property type="entry name" value="DUF4274"/>
    <property type="match status" value="1"/>
</dbReference>
<protein>
    <recommendedName>
        <fullName evidence="1">DUF4274 domain-containing protein</fullName>
    </recommendedName>
</protein>
<feature type="domain" description="DUF4274" evidence="1">
    <location>
        <begin position="26"/>
        <end position="76"/>
    </location>
</feature>
<dbReference type="PATRIC" id="fig|298794.3.peg.5848"/>
<dbReference type="InterPro" id="IPR025369">
    <property type="entry name" value="DUF4274"/>
</dbReference>
<comment type="caution">
    <text evidence="2">The sequence shown here is derived from an EMBL/GenBank/DDBJ whole genome shotgun (WGS) entry which is preliminary data.</text>
</comment>
<reference evidence="2 3" key="1">
    <citation type="submission" date="2015-03" db="EMBL/GenBank/DDBJ databases">
        <title>Genome sequencing of Methylobacterium variabile DSM 16961.</title>
        <authorList>
            <person name="Chaudhry V."/>
            <person name="Patil P.B."/>
        </authorList>
    </citation>
    <scope>NUCLEOTIDE SEQUENCE [LARGE SCALE GENOMIC DNA]</scope>
    <source>
        <strain evidence="2 3">DSM 16961</strain>
    </source>
</reference>
<accession>A0A0J6T3W9</accession>
<evidence type="ECO:0000259" key="1">
    <source>
        <dbReference type="Pfam" id="PF14096"/>
    </source>
</evidence>
<gene>
    <name evidence="2" type="ORF">VQ02_07540</name>
</gene>
<name>A0A0J6T3W9_9HYPH</name>
<dbReference type="AlphaFoldDB" id="A0A0J6T3W9"/>
<organism evidence="2 3">
    <name type="scientific">Methylobacterium variabile</name>
    <dbReference type="NCBI Taxonomy" id="298794"/>
    <lineage>
        <taxon>Bacteria</taxon>
        <taxon>Pseudomonadati</taxon>
        <taxon>Pseudomonadota</taxon>
        <taxon>Alphaproteobacteria</taxon>
        <taxon>Hyphomicrobiales</taxon>
        <taxon>Methylobacteriaceae</taxon>
        <taxon>Methylobacterium</taxon>
    </lineage>
</organism>
<dbReference type="Proteomes" id="UP000035955">
    <property type="component" value="Unassembled WGS sequence"/>
</dbReference>
<dbReference type="RefSeq" id="WP_048443557.1">
    <property type="nucleotide sequence ID" value="NZ_LABY01000046.1"/>
</dbReference>
<sequence>MDDPSLEECERERDADNIAWLQRAGPDDWHRAALDFNWGNPLYVIDWIVRQDDCDIATALTIFWLGEPTYFIEEMQARTGEPDGYSDLNRSICAYVAHRVAAGGYKRSRIAFTPDVFTKQEYMELVAAEKALACPNFRAHRSLICKRRGREVVNDRPFYDRYPERFHCTVLIDLAPPDSRTAALMASVRSIEEKTRKLLPAWLRK</sequence>
<evidence type="ECO:0000313" key="3">
    <source>
        <dbReference type="Proteomes" id="UP000035955"/>
    </source>
</evidence>